<keyword evidence="1" id="KW-0175">Coiled coil</keyword>
<evidence type="ECO:0000313" key="3">
    <source>
        <dbReference type="EMBL" id="QRI54307.1"/>
    </source>
</evidence>
<protein>
    <submittedName>
        <fullName evidence="3">Uncharacterized protein</fullName>
    </submittedName>
</protein>
<dbReference type="AlphaFoldDB" id="A0ABD7CLP9"/>
<evidence type="ECO:0000256" key="1">
    <source>
        <dbReference type="SAM" id="Coils"/>
    </source>
</evidence>
<keyword evidence="2" id="KW-0812">Transmembrane</keyword>
<feature type="coiled-coil region" evidence="1">
    <location>
        <begin position="3"/>
        <end position="69"/>
    </location>
</feature>
<dbReference type="RefSeq" id="WP_047403126.1">
    <property type="nucleotide sequence ID" value="NZ_CP069280.1"/>
</dbReference>
<name>A0ABD7CLP9_CLOBO</name>
<organism evidence="3 4">
    <name type="scientific">Clostridium botulinum</name>
    <dbReference type="NCBI Taxonomy" id="1491"/>
    <lineage>
        <taxon>Bacteria</taxon>
        <taxon>Bacillati</taxon>
        <taxon>Bacillota</taxon>
        <taxon>Clostridia</taxon>
        <taxon>Eubacteriales</taxon>
        <taxon>Clostridiaceae</taxon>
        <taxon>Clostridium</taxon>
    </lineage>
</organism>
<accession>A0ABD7CLP9</accession>
<gene>
    <name evidence="3" type="ORF">JQS73_04095</name>
</gene>
<feature type="transmembrane region" description="Helical" evidence="2">
    <location>
        <begin position="110"/>
        <end position="133"/>
    </location>
</feature>
<keyword evidence="2" id="KW-0472">Membrane</keyword>
<sequence length="161" mass="18625">MLFNSIKRDFNKLEAEMKAFSEEIDKKLEDIDNEINDKNERNKKKIILLEQLKEICDMLIIDNRESEKNNMTKTIFSAIKYCLLGTITYIFTKDIGVKIILAIFKTNPVISVMLFVSAIIIGAMAFILPQYVVKGNYLKKVRKASIRKIVVDSKLKELTEK</sequence>
<proteinExistence type="predicted"/>
<dbReference type="EMBL" id="CP069280">
    <property type="protein sequence ID" value="QRI54307.1"/>
    <property type="molecule type" value="Genomic_DNA"/>
</dbReference>
<reference evidence="3 4" key="1">
    <citation type="journal article" date="2014" name="J. Infect. Dis.">
        <title>Molecular characterization of a novel botulinum neurotoxin type H gene.</title>
        <authorList>
            <person name="Dover N."/>
            <person name="Barash J.R."/>
            <person name="Hill K.K."/>
            <person name="Xie G."/>
            <person name="Arnon S.S."/>
        </authorList>
    </citation>
    <scope>NUCLEOTIDE SEQUENCE [LARGE SCALE GENOMIC DNA]</scope>
    <source>
        <strain evidence="3 4">IBCA10-7060</strain>
    </source>
</reference>
<evidence type="ECO:0000256" key="2">
    <source>
        <dbReference type="SAM" id="Phobius"/>
    </source>
</evidence>
<evidence type="ECO:0000313" key="4">
    <source>
        <dbReference type="Proteomes" id="UP000663464"/>
    </source>
</evidence>
<dbReference type="Proteomes" id="UP000663464">
    <property type="component" value="Chromosome"/>
</dbReference>
<keyword evidence="2" id="KW-1133">Transmembrane helix</keyword>